<dbReference type="Gene3D" id="3.30.559.30">
    <property type="entry name" value="Nonribosomal peptide synthetase, condensation domain"/>
    <property type="match status" value="1"/>
</dbReference>
<comment type="caution">
    <text evidence="1">The sequence shown here is derived from an EMBL/GenBank/DDBJ whole genome shotgun (WGS) entry which is preliminary data.</text>
</comment>
<dbReference type="AlphaFoldDB" id="A0AA40CRY9"/>
<gene>
    <name evidence="1" type="ORF">B0T16DRAFT_330665</name>
</gene>
<accession>A0AA40CRY9</accession>
<evidence type="ECO:0000313" key="2">
    <source>
        <dbReference type="Proteomes" id="UP001174936"/>
    </source>
</evidence>
<dbReference type="PANTHER" id="PTHR42034:SF1">
    <property type="entry name" value="CONDENSATION DOMAIN-CONTAINING PROTEIN"/>
    <property type="match status" value="1"/>
</dbReference>
<dbReference type="EMBL" id="JAULSV010000004">
    <property type="protein sequence ID" value="KAK0646969.1"/>
    <property type="molecule type" value="Genomic_DNA"/>
</dbReference>
<dbReference type="Gene3D" id="3.30.559.10">
    <property type="entry name" value="Chloramphenicol acetyltransferase-like domain"/>
    <property type="match status" value="1"/>
</dbReference>
<dbReference type="Proteomes" id="UP001174936">
    <property type="component" value="Unassembled WGS sequence"/>
</dbReference>
<protein>
    <submittedName>
        <fullName evidence="1">Uncharacterized protein</fullName>
    </submittedName>
</protein>
<keyword evidence="2" id="KW-1185">Reference proteome</keyword>
<reference evidence="1" key="1">
    <citation type="submission" date="2023-06" db="EMBL/GenBank/DDBJ databases">
        <title>Genome-scale phylogeny and comparative genomics of the fungal order Sordariales.</title>
        <authorList>
            <consortium name="Lawrence Berkeley National Laboratory"/>
            <person name="Hensen N."/>
            <person name="Bonometti L."/>
            <person name="Westerberg I."/>
            <person name="Brannstrom I.O."/>
            <person name="Guillou S."/>
            <person name="Cros-Aarteil S."/>
            <person name="Calhoun S."/>
            <person name="Haridas S."/>
            <person name="Kuo A."/>
            <person name="Mondo S."/>
            <person name="Pangilinan J."/>
            <person name="Riley R."/>
            <person name="Labutti K."/>
            <person name="Andreopoulos B."/>
            <person name="Lipzen A."/>
            <person name="Chen C."/>
            <person name="Yanf M."/>
            <person name="Daum C."/>
            <person name="Ng V."/>
            <person name="Clum A."/>
            <person name="Steindorff A."/>
            <person name="Ohm R."/>
            <person name="Martin F."/>
            <person name="Silar P."/>
            <person name="Natvig D."/>
            <person name="Lalanne C."/>
            <person name="Gautier V."/>
            <person name="Ament-Velasquez S.L."/>
            <person name="Kruys A."/>
            <person name="Hutchinson M.I."/>
            <person name="Powell A.J."/>
            <person name="Barry K."/>
            <person name="Miller A.N."/>
            <person name="Grigoriev I.V."/>
            <person name="Debuchy R."/>
            <person name="Gladieux P."/>
            <person name="Thoren M.H."/>
            <person name="Johannesson H."/>
        </authorList>
    </citation>
    <scope>NUCLEOTIDE SEQUENCE</scope>
    <source>
        <strain evidence="1">SMH2532-1</strain>
    </source>
</reference>
<dbReference type="InterPro" id="IPR023213">
    <property type="entry name" value="CAT-like_dom_sf"/>
</dbReference>
<evidence type="ECO:0000313" key="1">
    <source>
        <dbReference type="EMBL" id="KAK0646969.1"/>
    </source>
</evidence>
<organism evidence="1 2">
    <name type="scientific">Cercophora newfieldiana</name>
    <dbReference type="NCBI Taxonomy" id="92897"/>
    <lineage>
        <taxon>Eukaryota</taxon>
        <taxon>Fungi</taxon>
        <taxon>Dikarya</taxon>
        <taxon>Ascomycota</taxon>
        <taxon>Pezizomycotina</taxon>
        <taxon>Sordariomycetes</taxon>
        <taxon>Sordariomycetidae</taxon>
        <taxon>Sordariales</taxon>
        <taxon>Lasiosphaeriaceae</taxon>
        <taxon>Cercophora</taxon>
    </lineage>
</organism>
<sequence>MSATPAQDFTWRETAPGVWQRDIDEIEKMYSALIRLYSGSGRMEFAITGHLSVTVPVNPSDGETAAATAARLDSALRTAWLWLRSNDPTIASRVVFDKALGKWQKRYETISDRAARNAWLDRTFQKVSTGQTGAEWANSDPPAPKEATLFVVEPPTAESERVVRRDLVLRSPHDIIDGIGTLQLFNNFMAHVSREFSSHSGIKVLPPLDGTEVANLSPPYRAAAAVPATPTPAQQARLAAMQEAKNAPPPADGVADLSIPFLAGPTLPGKHQRTAHAISRTRTSQLLAALKPLGTTVTHAFHAAIALTVRNLNPFPSSERVRYITYILRNERAHCKPPFNTPSHAASVYHSISAGRLTIEMPAIPPAGTISEFSSVLAQMRAYYLSVRDDADHYALAPYISAALTPDVVPDEEVPVPVPAPNGKPSVSLSSMGLVDGIIQPDRGELRVDDPWVTGEELGTGLGLFLGTFKGELCLSAAYNDVWHGKEEVDGFLDMCEKVVFDWVDAVGGEAEA</sequence>
<name>A0AA40CRY9_9PEZI</name>
<dbReference type="PANTHER" id="PTHR42034">
    <property type="entry name" value="CHROMOSOME 7, WHOLE GENOME SHOTGUN SEQUENCE-RELATED"/>
    <property type="match status" value="1"/>
</dbReference>
<proteinExistence type="predicted"/>